<gene>
    <name evidence="1" type="ORF">CDAR_489211</name>
</gene>
<dbReference type="Proteomes" id="UP001054837">
    <property type="component" value="Unassembled WGS sequence"/>
</dbReference>
<comment type="caution">
    <text evidence="1">The sequence shown here is derived from an EMBL/GenBank/DDBJ whole genome shotgun (WGS) entry which is preliminary data.</text>
</comment>
<organism evidence="1 2">
    <name type="scientific">Caerostris darwini</name>
    <dbReference type="NCBI Taxonomy" id="1538125"/>
    <lineage>
        <taxon>Eukaryota</taxon>
        <taxon>Metazoa</taxon>
        <taxon>Ecdysozoa</taxon>
        <taxon>Arthropoda</taxon>
        <taxon>Chelicerata</taxon>
        <taxon>Arachnida</taxon>
        <taxon>Araneae</taxon>
        <taxon>Araneomorphae</taxon>
        <taxon>Entelegynae</taxon>
        <taxon>Araneoidea</taxon>
        <taxon>Araneidae</taxon>
        <taxon>Caerostris</taxon>
    </lineage>
</organism>
<keyword evidence="2" id="KW-1185">Reference proteome</keyword>
<dbReference type="AlphaFoldDB" id="A0AAV4T237"/>
<reference evidence="1 2" key="1">
    <citation type="submission" date="2021-06" db="EMBL/GenBank/DDBJ databases">
        <title>Caerostris darwini draft genome.</title>
        <authorList>
            <person name="Kono N."/>
            <person name="Arakawa K."/>
        </authorList>
    </citation>
    <scope>NUCLEOTIDE SEQUENCE [LARGE SCALE GENOMIC DNA]</scope>
</reference>
<evidence type="ECO:0000313" key="1">
    <source>
        <dbReference type="EMBL" id="GIY38912.1"/>
    </source>
</evidence>
<sequence>MYPGIVCIPTLPGMEQMKGTGVRESVVFDAPSGGHAPQKSINRAEIEDAICNDQKGKATCKVFSLQRIIPSQIPKYFT</sequence>
<protein>
    <submittedName>
        <fullName evidence="1">Uncharacterized protein</fullName>
    </submittedName>
</protein>
<proteinExistence type="predicted"/>
<name>A0AAV4T237_9ARAC</name>
<dbReference type="EMBL" id="BPLQ01008688">
    <property type="protein sequence ID" value="GIY38912.1"/>
    <property type="molecule type" value="Genomic_DNA"/>
</dbReference>
<accession>A0AAV4T237</accession>
<evidence type="ECO:0000313" key="2">
    <source>
        <dbReference type="Proteomes" id="UP001054837"/>
    </source>
</evidence>